<accession>A0A6H3FAJ4</accession>
<name>A0A6H3FAJ4_9BACT</name>
<organism evidence="1 2">
    <name type="scientific">Desulfovibrio legallii</name>
    <dbReference type="NCBI Taxonomy" id="571438"/>
    <lineage>
        <taxon>Bacteria</taxon>
        <taxon>Pseudomonadati</taxon>
        <taxon>Thermodesulfobacteriota</taxon>
        <taxon>Desulfovibrionia</taxon>
        <taxon>Desulfovibrionales</taxon>
        <taxon>Desulfovibrionaceae</taxon>
        <taxon>Desulfovibrio</taxon>
    </lineage>
</organism>
<evidence type="ECO:0000313" key="1">
    <source>
        <dbReference type="EMBL" id="TBH79525.1"/>
    </source>
</evidence>
<sequence length="835" mass="87792">MSTATPAITSFTGGEWSPRLYGRADLAKYGSACSELVNMSLMPHGPAVRRMGTYYVAQAGSPRSRLLPFVFSSTQAYVLELCPGKIRFFRDGGYLAGKDINTPWSVEQHMGLSFCQAADVMYMFCASTAPRKLMRTGVDTFELQVVQFTAQPAEWGDDTWPGCGTFFQQRLWLGGVPGKPNKLWASRTGDFQNFSGPTAQEEDDSDTQDASMSFSLVSEQVNDILWFVPGKRLIAGTGGGEWLIGDGNGSVTPENIQAVLNSNYGSTSVTPLSVGASIVAVSADSRRLYSLTYDYGSDSHIVEDLSLLAEHLTQPGIVSIANYQNPDGIIWCVMQDGTMAGCTWLKQQEVVGWHRFETKGLVRSVCCIPADGYTATWLLVERRNGPCIEMMAAPWDRVQAVASVNNDSGPPHDFRESGTFAASVNGTYAVDIVGGGASGAISNEGFSVTSWRASQDPGVDAVADARGGDGGTGGGAGERLQFYAYLAAGVPVPFTVGEGGAEPTGPGDALGNPGGATSILGRSVAGGVVGDGSPGAAGATGQGQCAVTSESVYQGLAASSNAYGGAGGVGDAGPVDGTDAGAGGRGKNGISIIWHPTSKPLSEIADASGLNWCPEVCPYTTEDDTDVAALRGKNGMVRFSLVEAYRDPLSSEKTVSLTESAVPPMYVDCGLFYTGEPVRTLHGLEHLEGYTVAVLADGAEHPLLAVNNGSITLDAPASHIVVGLPYRWIVAPMRIEGISPRGAMQGKKALVNAVIARFYMTGGVSYTRAGGNGSAYTISFRDGQDFMDSPPPLFTGSVRLPLPGGWNEDTRVRFYGDGVLPVSLLMIIPEVTINN</sequence>
<dbReference type="RefSeq" id="WP_130958023.1">
    <property type="nucleotide sequence ID" value="NZ_DBFBQU010000199.1"/>
</dbReference>
<proteinExistence type="predicted"/>
<dbReference type="EMBL" id="SIXC01000008">
    <property type="protein sequence ID" value="TBH79525.1"/>
    <property type="molecule type" value="Genomic_DNA"/>
</dbReference>
<reference evidence="1 2" key="1">
    <citation type="submission" date="2018-12" db="EMBL/GenBank/DDBJ databases">
        <title>First genome draft of Desulfovibrio legallis sp. nov.</title>
        <authorList>
            <person name="Ben Dhia O."/>
            <person name="Najjari A."/>
            <person name="Ferjani R."/>
            <person name="Fhoula I."/>
            <person name="Fardeau M.-L."/>
            <person name="Boudabbous A."/>
            <person name="Ouzari H.I."/>
        </authorList>
    </citation>
    <scope>NUCLEOTIDE SEQUENCE [LARGE SCALE GENOMIC DNA]</scope>
    <source>
        <strain evidence="1 2">H1T</strain>
    </source>
</reference>
<gene>
    <name evidence="1" type="ORF">EB812_08005</name>
</gene>
<keyword evidence="2" id="KW-1185">Reference proteome</keyword>
<comment type="caution">
    <text evidence="1">The sequence shown here is derived from an EMBL/GenBank/DDBJ whole genome shotgun (WGS) entry which is preliminary data.</text>
</comment>
<dbReference type="AlphaFoldDB" id="A0A6H3FAJ4"/>
<evidence type="ECO:0000313" key="2">
    <source>
        <dbReference type="Proteomes" id="UP000292919"/>
    </source>
</evidence>
<protein>
    <submittedName>
        <fullName evidence="1">Uncharacterized protein</fullName>
    </submittedName>
</protein>
<dbReference type="Proteomes" id="UP000292919">
    <property type="component" value="Unassembled WGS sequence"/>
</dbReference>